<dbReference type="Proteomes" id="UP000243374">
    <property type="component" value="Unassembled WGS sequence"/>
</dbReference>
<feature type="region of interest" description="Disordered" evidence="1">
    <location>
        <begin position="209"/>
        <end position="246"/>
    </location>
</feature>
<accession>A0A662Z5X4</accession>
<evidence type="ECO:0000256" key="1">
    <source>
        <dbReference type="SAM" id="MobiDB-lite"/>
    </source>
</evidence>
<name>A0A662Z5X4_9GAMM</name>
<dbReference type="AlphaFoldDB" id="A0A662Z5X4"/>
<dbReference type="RefSeq" id="WP_074837991.1">
    <property type="nucleotide sequence ID" value="NZ_CP047056.1"/>
</dbReference>
<keyword evidence="3" id="KW-1185">Reference proteome</keyword>
<evidence type="ECO:0000313" key="2">
    <source>
        <dbReference type="EMBL" id="SFJ74536.1"/>
    </source>
</evidence>
<feature type="compositionally biased region" description="Basic and acidic residues" evidence="1">
    <location>
        <begin position="223"/>
        <end position="233"/>
    </location>
</feature>
<gene>
    <name evidence="2" type="ORF">SAMN04487865_1001129</name>
</gene>
<dbReference type="EMBL" id="FOSF01000001">
    <property type="protein sequence ID" value="SFJ74536.1"/>
    <property type="molecule type" value="Genomic_DNA"/>
</dbReference>
<evidence type="ECO:0000313" key="3">
    <source>
        <dbReference type="Proteomes" id="UP000243374"/>
    </source>
</evidence>
<protein>
    <submittedName>
        <fullName evidence="2">Uncharacterized protein</fullName>
    </submittedName>
</protein>
<proteinExistence type="predicted"/>
<organism evidence="2 3">
    <name type="scientific">Succinivibrio dextrinosolvens</name>
    <dbReference type="NCBI Taxonomy" id="83771"/>
    <lineage>
        <taxon>Bacteria</taxon>
        <taxon>Pseudomonadati</taxon>
        <taxon>Pseudomonadota</taxon>
        <taxon>Gammaproteobacteria</taxon>
        <taxon>Aeromonadales</taxon>
        <taxon>Succinivibrionaceae</taxon>
        <taxon>Succinivibrio</taxon>
    </lineage>
</organism>
<reference evidence="2 3" key="1">
    <citation type="submission" date="2016-10" db="EMBL/GenBank/DDBJ databases">
        <authorList>
            <person name="Varghese N."/>
            <person name="Submissions S."/>
        </authorList>
    </citation>
    <scope>NUCLEOTIDE SEQUENCE [LARGE SCALE GENOMIC DNA]</scope>
    <source>
        <strain evidence="2 3">22B</strain>
    </source>
</reference>
<sequence length="246" mass="28534">MKNNQIVLSSEQLELFRKAAETFGNYYTPGMKILASAAVKLNQVVYSNESIRFMQEAAIAIQKLQKQMRGFTDVINKNQVFFSELSKVTQSIHKFTDQFTEVKSQDDLINLLCNTAENLNEVNTQELNQELQPEEKEKLSIDLNFILSVISFLLTIYSTVLSYNSVSKRDLEPVIEKQNQIQEGIQKLEQISSVLVAQNKQLQEKVDKLEQNQKKRSQNNRVFDSDKQSEKLLQRNRQTQKHKQKE</sequence>